<keyword evidence="18" id="KW-1185">Reference proteome</keyword>
<keyword evidence="6 17" id="KW-0472">Membrane</keyword>
<accession>A0A6P8Z7A7</accession>
<comment type="subcellular location">
    <subcellularLocation>
        <location evidence="2">Endomembrane system</location>
        <topology evidence="2">Multi-pass membrane protein</topology>
    </subcellularLocation>
</comment>
<comment type="catalytic activity">
    <reaction evidence="14">
        <text>13-(9Z-octadecenoyloxy)-octadecanoate + H2O = 13-hydroxy-octadecanoate + (9Z)-octadecenoate + H(+)</text>
        <dbReference type="Rhea" id="RHEA:52064"/>
        <dbReference type="ChEBI" id="CHEBI:15377"/>
        <dbReference type="ChEBI" id="CHEBI:15378"/>
        <dbReference type="ChEBI" id="CHEBI:30823"/>
        <dbReference type="ChEBI" id="CHEBI:136303"/>
        <dbReference type="ChEBI" id="CHEBI:136304"/>
    </reaction>
    <physiologicalReaction direction="left-to-right" evidence="14">
        <dbReference type="Rhea" id="RHEA:52065"/>
    </physiologicalReaction>
</comment>
<evidence type="ECO:0000256" key="8">
    <source>
        <dbReference type="ARBA" id="ARBA00047427"/>
    </source>
</evidence>
<dbReference type="PANTHER" id="PTHR10989:SF16">
    <property type="entry name" value="AT02829P-RELATED"/>
    <property type="match status" value="1"/>
</dbReference>
<dbReference type="RefSeq" id="XP_034245931.1">
    <property type="nucleotide sequence ID" value="XM_034390040.1"/>
</dbReference>
<comment type="catalytic activity">
    <reaction evidence="10">
        <text>12-octadecanoyloxy-octadecanoate + H2O = 12-hydroxyoctadecanoate + octadecanoate + H(+)</text>
        <dbReference type="Rhea" id="RHEA:52080"/>
        <dbReference type="ChEBI" id="CHEBI:15377"/>
        <dbReference type="ChEBI" id="CHEBI:15378"/>
        <dbReference type="ChEBI" id="CHEBI:25629"/>
        <dbReference type="ChEBI" id="CHEBI:84201"/>
        <dbReference type="ChEBI" id="CHEBI:136330"/>
    </reaction>
    <physiologicalReaction direction="left-to-right" evidence="10">
        <dbReference type="Rhea" id="RHEA:52081"/>
    </physiologicalReaction>
</comment>
<feature type="transmembrane region" description="Helical" evidence="17">
    <location>
        <begin position="138"/>
        <end position="157"/>
    </location>
</feature>
<evidence type="ECO:0000256" key="16">
    <source>
        <dbReference type="ARBA" id="ARBA00049428"/>
    </source>
</evidence>
<dbReference type="Proteomes" id="UP000515158">
    <property type="component" value="Unplaced"/>
</dbReference>
<reference evidence="19" key="1">
    <citation type="submission" date="2025-08" db="UniProtKB">
        <authorList>
            <consortium name="RefSeq"/>
        </authorList>
    </citation>
    <scope>IDENTIFICATION</scope>
    <source>
        <tissue evidence="19">Total insect</tissue>
    </source>
</reference>
<comment type="catalytic activity">
    <reaction evidence="12">
        <text>9-(9Z-octadecenoyloxy)-octadecanoate + H2O = 9-hydroxy-octadecanoate + (9Z)-octadecenoate + H(+)</text>
        <dbReference type="Rhea" id="RHEA:52048"/>
        <dbReference type="ChEBI" id="CHEBI:15377"/>
        <dbReference type="ChEBI" id="CHEBI:15378"/>
        <dbReference type="ChEBI" id="CHEBI:30823"/>
        <dbReference type="ChEBI" id="CHEBI:136282"/>
        <dbReference type="ChEBI" id="CHEBI:136286"/>
    </reaction>
    <physiologicalReaction direction="left-to-right" evidence="12">
        <dbReference type="Rhea" id="RHEA:52049"/>
    </physiologicalReaction>
</comment>
<evidence type="ECO:0000256" key="11">
    <source>
        <dbReference type="ARBA" id="ARBA00048701"/>
    </source>
</evidence>
<dbReference type="InParanoid" id="A0A6P8Z7A7"/>
<evidence type="ECO:0000256" key="12">
    <source>
        <dbReference type="ARBA" id="ARBA00048800"/>
    </source>
</evidence>
<dbReference type="FunCoup" id="A0A6P8Z7A7">
    <property type="interactions" value="528"/>
</dbReference>
<feature type="transmembrane region" description="Helical" evidence="17">
    <location>
        <begin position="12"/>
        <end position="35"/>
    </location>
</feature>
<evidence type="ECO:0000313" key="18">
    <source>
        <dbReference type="Proteomes" id="UP000515158"/>
    </source>
</evidence>
<name>A0A6P8Z7A7_THRPL</name>
<comment type="catalytic activity">
    <reaction evidence="1">
        <text>9-(9Z-hexadecenoyloxy)-octadecanoate + H2O = (9Z)-hexadecenoate + 9-hydroxy-octadecanoate + H(+)</text>
        <dbReference type="Rhea" id="RHEA:52068"/>
        <dbReference type="ChEBI" id="CHEBI:15377"/>
        <dbReference type="ChEBI" id="CHEBI:15378"/>
        <dbReference type="ChEBI" id="CHEBI:32372"/>
        <dbReference type="ChEBI" id="CHEBI:136286"/>
        <dbReference type="ChEBI" id="CHEBI:136309"/>
    </reaction>
    <physiologicalReaction direction="left-to-right" evidence="1">
        <dbReference type="Rhea" id="RHEA:52069"/>
    </physiologicalReaction>
</comment>
<comment type="catalytic activity">
    <reaction evidence="9">
        <text>9-hexadecanoyloxy-octadecanoate + H2O = 9-hydroxy-octadecanoate + hexadecanoate + H(+)</text>
        <dbReference type="Rhea" id="RHEA:52052"/>
        <dbReference type="ChEBI" id="CHEBI:7896"/>
        <dbReference type="ChEBI" id="CHEBI:15377"/>
        <dbReference type="ChEBI" id="CHEBI:15378"/>
        <dbReference type="ChEBI" id="CHEBI:83670"/>
        <dbReference type="ChEBI" id="CHEBI:136286"/>
    </reaction>
    <physiologicalReaction direction="left-to-right" evidence="9">
        <dbReference type="Rhea" id="RHEA:52053"/>
    </physiologicalReaction>
</comment>
<proteinExistence type="inferred from homology"/>
<feature type="transmembrane region" description="Helical" evidence="17">
    <location>
        <begin position="98"/>
        <end position="118"/>
    </location>
</feature>
<evidence type="ECO:0000313" key="19">
    <source>
        <dbReference type="RefSeq" id="XP_034245931.1"/>
    </source>
</evidence>
<dbReference type="PANTHER" id="PTHR10989">
    <property type="entry name" value="ANDROGEN-INDUCED PROTEIN 1-RELATED"/>
    <property type="match status" value="1"/>
</dbReference>
<comment type="catalytic activity">
    <reaction evidence="8">
        <text>13-octadecanoyloxy-octadecanoate + H2O = 13-hydroxy-octadecanoate + octadecanoate + H(+)</text>
        <dbReference type="Rhea" id="RHEA:52084"/>
        <dbReference type="ChEBI" id="CHEBI:15377"/>
        <dbReference type="ChEBI" id="CHEBI:15378"/>
        <dbReference type="ChEBI" id="CHEBI:25629"/>
        <dbReference type="ChEBI" id="CHEBI:136304"/>
        <dbReference type="ChEBI" id="CHEBI:136335"/>
    </reaction>
    <physiologicalReaction direction="left-to-right" evidence="8">
        <dbReference type="Rhea" id="RHEA:52085"/>
    </physiologicalReaction>
</comment>
<evidence type="ECO:0000256" key="3">
    <source>
        <dbReference type="ARBA" id="ARBA00009300"/>
    </source>
</evidence>
<dbReference type="AlphaFoldDB" id="A0A6P8Z7A7"/>
<evidence type="ECO:0000256" key="17">
    <source>
        <dbReference type="SAM" id="Phobius"/>
    </source>
</evidence>
<sequence length="264" mass="30412">MAPSPSRSRSVMTLVCAIIHLVGAVQFTFAVFYDWTRVKIPREVQEMGSGFGGKLVYLTFWDAILQAVYFTVCLINDAAGDHSPNPPNPPLIRRIKDYMFAAFAFPIAMFVGVTFWSIMAIDRELVLPKKLDAYFPFWLNHIMHTNIVIFILLEMFLSCRKYPTKKKGLAGLTIFMATYLSWTFVIYYNTNLWVYPVMNVMDWPSRIFFLLAMLAFCLILYLVGDFINNKRWGELLRPEKDKAEIPNPDETLPMTEVDIKDGSV</sequence>
<evidence type="ECO:0000256" key="10">
    <source>
        <dbReference type="ARBA" id="ARBA00048680"/>
    </source>
</evidence>
<keyword evidence="5 17" id="KW-1133">Transmembrane helix</keyword>
<comment type="catalytic activity">
    <reaction evidence="15">
        <text>13-(9Z-hexadecenoyloxy)-octadecanoate + H2O = 13-hydroxy-octadecanoate + (9Z)-hexadecenoate + H(+)</text>
        <dbReference type="Rhea" id="RHEA:52076"/>
        <dbReference type="ChEBI" id="CHEBI:15377"/>
        <dbReference type="ChEBI" id="CHEBI:15378"/>
        <dbReference type="ChEBI" id="CHEBI:32372"/>
        <dbReference type="ChEBI" id="CHEBI:136304"/>
        <dbReference type="ChEBI" id="CHEBI:136315"/>
    </reaction>
    <physiologicalReaction direction="left-to-right" evidence="15">
        <dbReference type="Rhea" id="RHEA:52077"/>
    </physiologicalReaction>
</comment>
<evidence type="ECO:0000256" key="15">
    <source>
        <dbReference type="ARBA" id="ARBA00049322"/>
    </source>
</evidence>
<dbReference type="GO" id="GO:0016020">
    <property type="term" value="C:membrane"/>
    <property type="evidence" value="ECO:0007669"/>
    <property type="project" value="InterPro"/>
</dbReference>
<protein>
    <submittedName>
        <fullName evidence="19">Androgen-induced gene 1 protein-like isoform X1</fullName>
    </submittedName>
</protein>
<dbReference type="Pfam" id="PF04750">
    <property type="entry name" value="Far-17a_AIG1"/>
    <property type="match status" value="1"/>
</dbReference>
<feature type="transmembrane region" description="Helical" evidence="17">
    <location>
        <begin position="207"/>
        <end position="227"/>
    </location>
</feature>
<dbReference type="GO" id="GO:0012505">
    <property type="term" value="C:endomembrane system"/>
    <property type="evidence" value="ECO:0007669"/>
    <property type="project" value="UniProtKB-SubCell"/>
</dbReference>
<dbReference type="InterPro" id="IPR006838">
    <property type="entry name" value="ADTRP_AIG1"/>
</dbReference>
<evidence type="ECO:0000256" key="14">
    <source>
        <dbReference type="ARBA" id="ARBA00049296"/>
    </source>
</evidence>
<dbReference type="GeneID" id="117647994"/>
<comment type="catalytic activity">
    <reaction evidence="16">
        <text>12-(9Z-hexadecenoyloxy)-octadecanoate + H2O = 12-hydroxyoctadecanoate + (9Z)-hexadecenoate + H(+)</text>
        <dbReference type="Rhea" id="RHEA:52072"/>
        <dbReference type="ChEBI" id="CHEBI:15377"/>
        <dbReference type="ChEBI" id="CHEBI:15378"/>
        <dbReference type="ChEBI" id="CHEBI:32372"/>
        <dbReference type="ChEBI" id="CHEBI:84201"/>
        <dbReference type="ChEBI" id="CHEBI:136312"/>
    </reaction>
    <physiologicalReaction direction="left-to-right" evidence="16">
        <dbReference type="Rhea" id="RHEA:52073"/>
    </physiologicalReaction>
</comment>
<evidence type="ECO:0000256" key="9">
    <source>
        <dbReference type="ARBA" id="ARBA00047863"/>
    </source>
</evidence>
<evidence type="ECO:0000256" key="6">
    <source>
        <dbReference type="ARBA" id="ARBA00023136"/>
    </source>
</evidence>
<evidence type="ECO:0000256" key="2">
    <source>
        <dbReference type="ARBA" id="ARBA00004127"/>
    </source>
</evidence>
<keyword evidence="4 17" id="KW-0812">Transmembrane</keyword>
<evidence type="ECO:0000256" key="1">
    <source>
        <dbReference type="ARBA" id="ARBA00000923"/>
    </source>
</evidence>
<evidence type="ECO:0000256" key="5">
    <source>
        <dbReference type="ARBA" id="ARBA00022989"/>
    </source>
</evidence>
<comment type="catalytic activity">
    <reaction evidence="13">
        <text>9-octadecanoyloxy-octadecanoate + H2O = 9-hydroxy-octadecanoate + octadecanoate + H(+)</text>
        <dbReference type="Rhea" id="RHEA:52096"/>
        <dbReference type="ChEBI" id="CHEBI:15377"/>
        <dbReference type="ChEBI" id="CHEBI:15378"/>
        <dbReference type="ChEBI" id="CHEBI:25629"/>
        <dbReference type="ChEBI" id="CHEBI:136286"/>
        <dbReference type="ChEBI" id="CHEBI:136373"/>
    </reaction>
    <physiologicalReaction direction="left-to-right" evidence="13">
        <dbReference type="Rhea" id="RHEA:52097"/>
    </physiologicalReaction>
</comment>
<comment type="catalytic activity">
    <reaction evidence="7">
        <text>12-hexadecanoyloxy-octadecanoate + H2O = 12-hydroxyoctadecanoate + hexadecanoate + H(+)</text>
        <dbReference type="Rhea" id="RHEA:52056"/>
        <dbReference type="ChEBI" id="CHEBI:7896"/>
        <dbReference type="ChEBI" id="CHEBI:15377"/>
        <dbReference type="ChEBI" id="CHEBI:15378"/>
        <dbReference type="ChEBI" id="CHEBI:83677"/>
        <dbReference type="ChEBI" id="CHEBI:84201"/>
    </reaction>
    <physiologicalReaction direction="left-to-right" evidence="7">
        <dbReference type="Rhea" id="RHEA:52057"/>
    </physiologicalReaction>
</comment>
<feature type="transmembrane region" description="Helical" evidence="17">
    <location>
        <begin position="169"/>
        <end position="187"/>
    </location>
</feature>
<gene>
    <name evidence="19" type="primary">LOC117647994</name>
</gene>
<comment type="similarity">
    <text evidence="3">Belongs to the AIG1 family.</text>
</comment>
<evidence type="ECO:0000256" key="13">
    <source>
        <dbReference type="ARBA" id="ARBA00049221"/>
    </source>
</evidence>
<comment type="catalytic activity">
    <reaction evidence="11">
        <text>12-(9Z-octadecenoyloxy)-octadecanoate + H2O = 12-hydroxyoctadecanoate + (9Z)-octadecenoate + H(+)</text>
        <dbReference type="Rhea" id="RHEA:52060"/>
        <dbReference type="ChEBI" id="CHEBI:15377"/>
        <dbReference type="ChEBI" id="CHEBI:15378"/>
        <dbReference type="ChEBI" id="CHEBI:30823"/>
        <dbReference type="ChEBI" id="CHEBI:84201"/>
        <dbReference type="ChEBI" id="CHEBI:136302"/>
    </reaction>
    <physiologicalReaction direction="left-to-right" evidence="11">
        <dbReference type="Rhea" id="RHEA:52061"/>
    </physiologicalReaction>
</comment>
<organism evidence="19">
    <name type="scientific">Thrips palmi</name>
    <name type="common">Melon thrips</name>
    <dbReference type="NCBI Taxonomy" id="161013"/>
    <lineage>
        <taxon>Eukaryota</taxon>
        <taxon>Metazoa</taxon>
        <taxon>Ecdysozoa</taxon>
        <taxon>Arthropoda</taxon>
        <taxon>Hexapoda</taxon>
        <taxon>Insecta</taxon>
        <taxon>Pterygota</taxon>
        <taxon>Neoptera</taxon>
        <taxon>Paraneoptera</taxon>
        <taxon>Thysanoptera</taxon>
        <taxon>Terebrantia</taxon>
        <taxon>Thripoidea</taxon>
        <taxon>Thripidae</taxon>
        <taxon>Thrips</taxon>
    </lineage>
</organism>
<evidence type="ECO:0000256" key="7">
    <source>
        <dbReference type="ARBA" id="ARBA00047368"/>
    </source>
</evidence>
<evidence type="ECO:0000256" key="4">
    <source>
        <dbReference type="ARBA" id="ARBA00022692"/>
    </source>
</evidence>
<dbReference type="OrthoDB" id="1898221at2759"/>
<dbReference type="KEGG" id="tpal:117647994"/>